<evidence type="ECO:0000256" key="6">
    <source>
        <dbReference type="ARBA" id="ARBA00022792"/>
    </source>
</evidence>
<comment type="function">
    <text evidence="15">Antiporter that exchanges dicarboxylates and sulfur oxoanions across the inner membrane of mitochondria. Exports alpha-isopropylmalate from mitochondrial matrix to the cytosol, where it serves as a precursor for leucine biosynthesis.</text>
</comment>
<comment type="catalytic activity">
    <reaction evidence="14">
        <text>oxaloacetate(in) + sulfate(out) = oxaloacetate(out) + sulfate(in)</text>
        <dbReference type="Rhea" id="RHEA:76351"/>
        <dbReference type="ChEBI" id="CHEBI:16189"/>
        <dbReference type="ChEBI" id="CHEBI:16452"/>
    </reaction>
    <physiologicalReaction direction="left-to-right" evidence="14">
        <dbReference type="Rhea" id="RHEA:76352"/>
    </physiologicalReaction>
    <physiologicalReaction direction="right-to-left" evidence="14">
        <dbReference type="Rhea" id="RHEA:76353"/>
    </physiologicalReaction>
</comment>
<dbReference type="RefSeq" id="XP_003957090.1">
    <property type="nucleotide sequence ID" value="XM_003957041.1"/>
</dbReference>
<evidence type="ECO:0000256" key="1">
    <source>
        <dbReference type="ARBA" id="ARBA00004448"/>
    </source>
</evidence>
<dbReference type="GO" id="GO:1901239">
    <property type="term" value="F:malonate(1-) transmembrane transporter activity"/>
    <property type="evidence" value="ECO:0007669"/>
    <property type="project" value="EnsemblFungi"/>
</dbReference>
<comment type="catalytic activity">
    <reaction evidence="13">
        <text>(2S)-2-isopropylmalate(in) + sulfate(out) = (2S)-2-isopropylmalate(out) + sulfate(in)</text>
        <dbReference type="Rhea" id="RHEA:76343"/>
        <dbReference type="ChEBI" id="CHEBI:1178"/>
        <dbReference type="ChEBI" id="CHEBI:16189"/>
    </reaction>
    <physiologicalReaction direction="left-to-right" evidence="13">
        <dbReference type="Rhea" id="RHEA:76344"/>
    </physiologicalReaction>
    <physiologicalReaction direction="right-to-left" evidence="13">
        <dbReference type="Rhea" id="RHEA:76345"/>
    </physiologicalReaction>
</comment>
<evidence type="ECO:0000256" key="15">
    <source>
        <dbReference type="ARBA" id="ARBA00057233"/>
    </source>
</evidence>
<dbReference type="AlphaFoldDB" id="H2AUA5"/>
<dbReference type="InterPro" id="IPR023395">
    <property type="entry name" value="MCP_dom_sf"/>
</dbReference>
<dbReference type="FunFam" id="1.50.40.10:FF:000039">
    <property type="entry name" value="Solute carrier family 25 member 35"/>
    <property type="match status" value="1"/>
</dbReference>
<dbReference type="PANTHER" id="PTHR45928:SF1">
    <property type="entry name" value="RE38146P"/>
    <property type="match status" value="1"/>
</dbReference>
<dbReference type="InterPro" id="IPR051508">
    <property type="entry name" value="Mito_Carrier_Antiporter"/>
</dbReference>
<dbReference type="PROSITE" id="PS50920">
    <property type="entry name" value="SOLCAR"/>
    <property type="match status" value="3"/>
</dbReference>
<dbReference type="Proteomes" id="UP000005220">
    <property type="component" value="Chromosome 4"/>
</dbReference>
<evidence type="ECO:0000256" key="7">
    <source>
        <dbReference type="ARBA" id="ARBA00022989"/>
    </source>
</evidence>
<comment type="subcellular location">
    <subcellularLocation>
        <location evidence="1">Mitochondrion inner membrane</location>
        <topology evidence="1">Multi-pass membrane protein</topology>
    </subcellularLocation>
</comment>
<dbReference type="PRINTS" id="PR00926">
    <property type="entry name" value="MITOCARRIER"/>
</dbReference>
<keyword evidence="7" id="KW-1133">Transmembrane helix</keyword>
<dbReference type="FunCoup" id="H2AUA5">
    <property type="interactions" value="377"/>
</dbReference>
<dbReference type="STRING" id="1071382.H2AUA5"/>
<reference evidence="19 20" key="1">
    <citation type="journal article" date="2011" name="Proc. Natl. Acad. Sci. U.S.A.">
        <title>Evolutionary erosion of yeast sex chromosomes by mating-type switching accidents.</title>
        <authorList>
            <person name="Gordon J.L."/>
            <person name="Armisen D."/>
            <person name="Proux-Wera E."/>
            <person name="Oheigeartaigh S.S."/>
            <person name="Byrne K.P."/>
            <person name="Wolfe K.H."/>
        </authorList>
    </citation>
    <scope>NUCLEOTIDE SEQUENCE [LARGE SCALE GENOMIC DNA]</scope>
    <source>
        <strain evidence="20">ATCC 22294 / BCRC 22015 / CBS 2517 / CECT 1963 / NBRC 1671 / NRRL Y-8276</strain>
    </source>
</reference>
<dbReference type="GO" id="GO:0015116">
    <property type="term" value="F:sulfate transmembrane transporter activity"/>
    <property type="evidence" value="ECO:0007669"/>
    <property type="project" value="EnsemblFungi"/>
</dbReference>
<evidence type="ECO:0000313" key="19">
    <source>
        <dbReference type="EMBL" id="CCF57955.1"/>
    </source>
</evidence>
<dbReference type="KEGG" id="kaf:KAFR_0D03070"/>
<feature type="repeat" description="Solcar" evidence="17">
    <location>
        <begin position="14"/>
        <end position="109"/>
    </location>
</feature>
<evidence type="ECO:0000256" key="12">
    <source>
        <dbReference type="ARBA" id="ARBA00050559"/>
    </source>
</evidence>
<gene>
    <name evidence="19" type="primary">KAFR0D03070</name>
    <name evidence="19" type="ORF">KAFR_0D03070</name>
</gene>
<dbReference type="Pfam" id="PF00153">
    <property type="entry name" value="Mito_carr"/>
    <property type="match status" value="3"/>
</dbReference>
<dbReference type="PROSITE" id="PS51257">
    <property type="entry name" value="PROKAR_LIPOPROTEIN"/>
    <property type="match status" value="1"/>
</dbReference>
<dbReference type="PANTHER" id="PTHR45928">
    <property type="entry name" value="RE38146P"/>
    <property type="match status" value="1"/>
</dbReference>
<dbReference type="InParanoid" id="H2AUA5"/>
<keyword evidence="3 18" id="KW-0813">Transport</keyword>
<protein>
    <recommendedName>
        <fullName evidence="16">Mitochondrial oxaloacetate transport protein</fullName>
    </recommendedName>
</protein>
<evidence type="ECO:0000256" key="3">
    <source>
        <dbReference type="ARBA" id="ARBA00022448"/>
    </source>
</evidence>
<dbReference type="GO" id="GO:0034658">
    <property type="term" value="F:isopropylmalate transmembrane transporter activity"/>
    <property type="evidence" value="ECO:0007669"/>
    <property type="project" value="EnsemblFungi"/>
</dbReference>
<feature type="repeat" description="Solcar" evidence="17">
    <location>
        <begin position="225"/>
        <end position="310"/>
    </location>
</feature>
<dbReference type="SUPFAM" id="SSF103506">
    <property type="entry name" value="Mitochondrial carrier"/>
    <property type="match status" value="1"/>
</dbReference>
<evidence type="ECO:0000256" key="11">
    <source>
        <dbReference type="ARBA" id="ARBA00050441"/>
    </source>
</evidence>
<comment type="catalytic activity">
    <reaction evidence="11">
        <text>thiosulfate(in) + sulfate(out) = thiosulfate(out) + sulfate(in)</text>
        <dbReference type="Rhea" id="RHEA:73215"/>
        <dbReference type="ChEBI" id="CHEBI:16189"/>
        <dbReference type="ChEBI" id="CHEBI:33542"/>
    </reaction>
    <physiologicalReaction direction="left-to-right" evidence="11">
        <dbReference type="Rhea" id="RHEA:73216"/>
    </physiologicalReaction>
    <physiologicalReaction direction="right-to-left" evidence="11">
        <dbReference type="Rhea" id="RHEA:73217"/>
    </physiologicalReaction>
</comment>
<dbReference type="Gene3D" id="1.50.40.10">
    <property type="entry name" value="Mitochondrial carrier domain"/>
    <property type="match status" value="1"/>
</dbReference>
<evidence type="ECO:0000256" key="4">
    <source>
        <dbReference type="ARBA" id="ARBA00022692"/>
    </source>
</evidence>
<evidence type="ECO:0000256" key="17">
    <source>
        <dbReference type="PROSITE-ProRule" id="PRU00282"/>
    </source>
</evidence>
<proteinExistence type="inferred from homology"/>
<comment type="catalytic activity">
    <reaction evidence="12">
        <text>malonate(in) + sulfate(out) = malonate(out) + sulfate(in)</text>
        <dbReference type="Rhea" id="RHEA:73195"/>
        <dbReference type="ChEBI" id="CHEBI:15792"/>
        <dbReference type="ChEBI" id="CHEBI:16189"/>
    </reaction>
    <physiologicalReaction direction="left-to-right" evidence="12">
        <dbReference type="Rhea" id="RHEA:73196"/>
    </physiologicalReaction>
    <physiologicalReaction direction="right-to-left" evidence="12">
        <dbReference type="Rhea" id="RHEA:73197"/>
    </physiologicalReaction>
</comment>
<dbReference type="InterPro" id="IPR018108">
    <property type="entry name" value="MCP_transmembrane"/>
</dbReference>
<keyword evidence="4 17" id="KW-0812">Transmembrane</keyword>
<comment type="catalytic activity">
    <reaction evidence="10">
        <text>(2R,3S)-3-isopropylmalate(in) + sulfate(out) = (2R,3S)-3-isopropylmalate(out) + sulfate(in)</text>
        <dbReference type="Rhea" id="RHEA:76347"/>
        <dbReference type="ChEBI" id="CHEBI:16189"/>
        <dbReference type="ChEBI" id="CHEBI:35121"/>
    </reaction>
    <physiologicalReaction direction="left-to-right" evidence="10">
        <dbReference type="Rhea" id="RHEA:76348"/>
    </physiologicalReaction>
    <physiologicalReaction direction="right-to-left" evidence="10">
        <dbReference type="Rhea" id="RHEA:76349"/>
    </physiologicalReaction>
</comment>
<dbReference type="eggNOG" id="KOG0755">
    <property type="taxonomic scope" value="Eukaryota"/>
</dbReference>
<evidence type="ECO:0000256" key="2">
    <source>
        <dbReference type="ARBA" id="ARBA00006375"/>
    </source>
</evidence>
<evidence type="ECO:0000256" key="5">
    <source>
        <dbReference type="ARBA" id="ARBA00022737"/>
    </source>
</evidence>
<evidence type="ECO:0000256" key="14">
    <source>
        <dbReference type="ARBA" id="ARBA00052823"/>
    </source>
</evidence>
<evidence type="ECO:0000256" key="16">
    <source>
        <dbReference type="ARBA" id="ARBA00074147"/>
    </source>
</evidence>
<evidence type="ECO:0000256" key="8">
    <source>
        <dbReference type="ARBA" id="ARBA00023128"/>
    </source>
</evidence>
<dbReference type="GO" id="GO:0005743">
    <property type="term" value="C:mitochondrial inner membrane"/>
    <property type="evidence" value="ECO:0007669"/>
    <property type="project" value="UniProtKB-SubCell"/>
</dbReference>
<dbReference type="HOGENOM" id="CLU_015166_14_3_1"/>
<organism evidence="19 20">
    <name type="scientific">Kazachstania africana (strain ATCC 22294 / BCRC 22015 / CBS 2517 / CECT 1963 / NBRC 1671 / NRRL Y-8276)</name>
    <name type="common">Yeast</name>
    <name type="synonym">Kluyveromyces africanus</name>
    <dbReference type="NCBI Taxonomy" id="1071382"/>
    <lineage>
        <taxon>Eukaryota</taxon>
        <taxon>Fungi</taxon>
        <taxon>Dikarya</taxon>
        <taxon>Ascomycota</taxon>
        <taxon>Saccharomycotina</taxon>
        <taxon>Saccharomycetes</taxon>
        <taxon>Saccharomycetales</taxon>
        <taxon>Saccharomycetaceae</taxon>
        <taxon>Kazachstania</taxon>
    </lineage>
</organism>
<evidence type="ECO:0000256" key="9">
    <source>
        <dbReference type="ARBA" id="ARBA00023136"/>
    </source>
</evidence>
<sequence length="321" mass="35363">MTKKEIEQTAAQKLSKVGSFTAGGLAACIAVTVTNPIEMIKTRLQLQGELSSAVSAQANHIYRNPLQAFRVIFKNEGIRGLQKGLFAAYFYQIGLNGSRLGFYEPIRKSLNQFFYSSIEPHKVQNVTINATSGAISGAIGGVVGSPLYLVKTRMQSYSNIIKMGDQTHYSGLWHGITAIFKENGIKGLFRGVDAAILRTSIGSAAQLPTYNATKNFFIRNDIMRDGPGLHLASSMVAGIVVTIIMNPWDVVLTRIYNQRDNRYKGPIDCMVKTAKVEGISALYKGFDAHLLRMAPHTIICLTAMEQTMKFVYSIESRILKP</sequence>
<dbReference type="GO" id="GO:0015131">
    <property type="term" value="F:oxaloacetate transmembrane transporter activity"/>
    <property type="evidence" value="ECO:0007669"/>
    <property type="project" value="EnsemblFungi"/>
</dbReference>
<dbReference type="InterPro" id="IPR002067">
    <property type="entry name" value="MCP"/>
</dbReference>
<keyword evidence="9 17" id="KW-0472">Membrane</keyword>
<feature type="repeat" description="Solcar" evidence="17">
    <location>
        <begin position="124"/>
        <end position="216"/>
    </location>
</feature>
<dbReference type="GeneID" id="13882200"/>
<dbReference type="EMBL" id="HE650824">
    <property type="protein sequence ID" value="CCF57955.1"/>
    <property type="molecule type" value="Genomic_DNA"/>
</dbReference>
<evidence type="ECO:0000256" key="18">
    <source>
        <dbReference type="RuleBase" id="RU000488"/>
    </source>
</evidence>
<comment type="similarity">
    <text evidence="2 18">Belongs to the mitochondrial carrier (TC 2.A.29) family.</text>
</comment>
<evidence type="ECO:0000313" key="20">
    <source>
        <dbReference type="Proteomes" id="UP000005220"/>
    </source>
</evidence>
<keyword evidence="6" id="KW-0999">Mitochondrion inner membrane</keyword>
<evidence type="ECO:0000256" key="10">
    <source>
        <dbReference type="ARBA" id="ARBA00050115"/>
    </source>
</evidence>
<keyword evidence="20" id="KW-1185">Reference proteome</keyword>
<keyword evidence="5" id="KW-0677">Repeat</keyword>
<dbReference type="OrthoDB" id="6703404at2759"/>
<name>H2AUA5_KAZAF</name>
<evidence type="ECO:0000256" key="13">
    <source>
        <dbReference type="ARBA" id="ARBA00051081"/>
    </source>
</evidence>
<accession>H2AUA5</accession>
<keyword evidence="8" id="KW-0496">Mitochondrion</keyword>